<reference evidence="3" key="1">
    <citation type="submission" date="2016-10" db="EMBL/GenBank/DDBJ databases">
        <authorList>
            <person name="Varghese N."/>
            <person name="Submissions S."/>
        </authorList>
    </citation>
    <scope>NUCLEOTIDE SEQUENCE [LARGE SCALE GENOMIC DNA]</scope>
    <source>
        <strain evidence="3">DSM 19886</strain>
    </source>
</reference>
<organism evidence="2 3">
    <name type="scientific">Kriegella aquimaris</name>
    <dbReference type="NCBI Taxonomy" id="192904"/>
    <lineage>
        <taxon>Bacteria</taxon>
        <taxon>Pseudomonadati</taxon>
        <taxon>Bacteroidota</taxon>
        <taxon>Flavobacteriia</taxon>
        <taxon>Flavobacteriales</taxon>
        <taxon>Flavobacteriaceae</taxon>
        <taxon>Kriegella</taxon>
    </lineage>
</organism>
<feature type="signal peptide" evidence="1">
    <location>
        <begin position="1"/>
        <end position="25"/>
    </location>
</feature>
<dbReference type="Proteomes" id="UP000199440">
    <property type="component" value="Unassembled WGS sequence"/>
</dbReference>
<gene>
    <name evidence="2" type="ORF">SAMN04488514_11911</name>
</gene>
<name>A0A1G9XTA2_9FLAO</name>
<proteinExistence type="predicted"/>
<feature type="chain" id="PRO_5011632771" evidence="1">
    <location>
        <begin position="26"/>
        <end position="212"/>
    </location>
</feature>
<dbReference type="InterPro" id="IPR027056">
    <property type="entry name" value="Gluconate_2DH_su3"/>
</dbReference>
<dbReference type="Pfam" id="PF13618">
    <property type="entry name" value="Gluconate_2-dh3"/>
    <property type="match status" value="1"/>
</dbReference>
<accession>A0A1G9XTA2</accession>
<evidence type="ECO:0000313" key="2">
    <source>
        <dbReference type="EMBL" id="SDN00014.1"/>
    </source>
</evidence>
<evidence type="ECO:0000313" key="3">
    <source>
        <dbReference type="Proteomes" id="UP000199440"/>
    </source>
</evidence>
<keyword evidence="1" id="KW-0732">Signal</keyword>
<sequence>MQRRAALKNIGLSLGAITMSSTLVALVQSCSQEKTLSWKPVFFSPEEVEIVSKTLEAMIPVTPEVPGATDLNLTRFIDGYLDAIATEKEQAAFKVGIAQYLSTTLGATGKKATTDLTETDIENRLAYYFKADAAQKAKWNLEVAAAEKDDAQLPSLDATNSLVLKSLRKRGIEAFKVTEQIGKHVLAYDPIPGIQIGCTALQEATGGKAWSL</sequence>
<evidence type="ECO:0000256" key="1">
    <source>
        <dbReference type="SAM" id="SignalP"/>
    </source>
</evidence>
<dbReference type="EMBL" id="FNGV01000019">
    <property type="protein sequence ID" value="SDN00014.1"/>
    <property type="molecule type" value="Genomic_DNA"/>
</dbReference>
<dbReference type="PROSITE" id="PS51257">
    <property type="entry name" value="PROKAR_LIPOPROTEIN"/>
    <property type="match status" value="1"/>
</dbReference>
<dbReference type="OrthoDB" id="6385145at2"/>
<dbReference type="RefSeq" id="WP_089895313.1">
    <property type="nucleotide sequence ID" value="NZ_FNGV01000019.1"/>
</dbReference>
<dbReference type="STRING" id="192904.SAMN04488514_11911"/>
<dbReference type="AlphaFoldDB" id="A0A1G9XTA2"/>
<protein>
    <submittedName>
        <fullName evidence="2">Gluconate 2-dehydrogenase subunit 3</fullName>
    </submittedName>
</protein>
<keyword evidence="3" id="KW-1185">Reference proteome</keyword>